<feature type="compositionally biased region" description="Basic and acidic residues" evidence="2">
    <location>
        <begin position="270"/>
        <end position="305"/>
    </location>
</feature>
<dbReference type="Proteomes" id="UP000076798">
    <property type="component" value="Unassembled WGS sequence"/>
</dbReference>
<dbReference type="InterPro" id="IPR010516">
    <property type="entry name" value="SAP18"/>
</dbReference>
<dbReference type="PANTHER" id="PTHR13082">
    <property type="entry name" value="SAP18"/>
    <property type="match status" value="1"/>
</dbReference>
<evidence type="ECO:0000313" key="4">
    <source>
        <dbReference type="Proteomes" id="UP000076798"/>
    </source>
</evidence>
<dbReference type="PANTHER" id="PTHR13082:SF0">
    <property type="entry name" value="HISTONE DEACETYLASE COMPLEX SUBUNIT SAP18"/>
    <property type="match status" value="1"/>
</dbReference>
<keyword evidence="4" id="KW-1185">Reference proteome</keyword>
<gene>
    <name evidence="3" type="ORF">SISSUDRAFT_840675</name>
</gene>
<evidence type="ECO:0000256" key="2">
    <source>
        <dbReference type="SAM" id="MobiDB-lite"/>
    </source>
</evidence>
<reference evidence="3 4" key="1">
    <citation type="journal article" date="2016" name="Mol. Biol. Evol.">
        <title>Comparative Genomics of Early-Diverging Mushroom-Forming Fungi Provides Insights into the Origins of Lignocellulose Decay Capabilities.</title>
        <authorList>
            <person name="Nagy L.G."/>
            <person name="Riley R."/>
            <person name="Tritt A."/>
            <person name="Adam C."/>
            <person name="Daum C."/>
            <person name="Floudas D."/>
            <person name="Sun H."/>
            <person name="Yadav J.S."/>
            <person name="Pangilinan J."/>
            <person name="Larsson K.H."/>
            <person name="Matsuura K."/>
            <person name="Barry K."/>
            <person name="Labutti K."/>
            <person name="Kuo R."/>
            <person name="Ohm R.A."/>
            <person name="Bhattacharya S.S."/>
            <person name="Shirouzu T."/>
            <person name="Yoshinaga Y."/>
            <person name="Martin F.M."/>
            <person name="Grigoriev I.V."/>
            <person name="Hibbett D.S."/>
        </authorList>
    </citation>
    <scope>NUCLEOTIDE SEQUENCE [LARGE SCALE GENOMIC DNA]</scope>
    <source>
        <strain evidence="3 4">HHB10207 ss-3</strain>
    </source>
</reference>
<proteinExistence type="inferred from homology"/>
<dbReference type="Pfam" id="PF06487">
    <property type="entry name" value="SAP18"/>
    <property type="match status" value="1"/>
</dbReference>
<feature type="compositionally biased region" description="Basic residues" evidence="2">
    <location>
        <begin position="360"/>
        <end position="380"/>
    </location>
</feature>
<feature type="compositionally biased region" description="Pro residues" evidence="2">
    <location>
        <begin position="400"/>
        <end position="409"/>
    </location>
</feature>
<evidence type="ECO:0000313" key="3">
    <source>
        <dbReference type="EMBL" id="KZT37511.1"/>
    </source>
</evidence>
<feature type="region of interest" description="Disordered" evidence="2">
    <location>
        <begin position="200"/>
        <end position="409"/>
    </location>
</feature>
<dbReference type="EMBL" id="KV428082">
    <property type="protein sequence ID" value="KZT37511.1"/>
    <property type="molecule type" value="Genomic_DNA"/>
</dbReference>
<dbReference type="OrthoDB" id="440566at2759"/>
<dbReference type="AlphaFoldDB" id="A0A166CJ45"/>
<feature type="compositionally biased region" description="Gly residues" evidence="2">
    <location>
        <begin position="226"/>
        <end position="247"/>
    </location>
</feature>
<evidence type="ECO:0008006" key="5">
    <source>
        <dbReference type="Google" id="ProtNLM"/>
    </source>
</evidence>
<dbReference type="STRING" id="1314776.A0A166CJ45"/>
<protein>
    <recommendedName>
        <fullName evidence="5">SAP18-domain-containing protein</fullName>
    </recommendedName>
</protein>
<comment type="similarity">
    <text evidence="1">Belongs to the SAP18 family.</text>
</comment>
<dbReference type="InterPro" id="IPR042534">
    <property type="entry name" value="SAP18_sf"/>
</dbReference>
<accession>A0A166CJ45</accession>
<organism evidence="3 4">
    <name type="scientific">Sistotremastrum suecicum HHB10207 ss-3</name>
    <dbReference type="NCBI Taxonomy" id="1314776"/>
    <lineage>
        <taxon>Eukaryota</taxon>
        <taxon>Fungi</taxon>
        <taxon>Dikarya</taxon>
        <taxon>Basidiomycota</taxon>
        <taxon>Agaricomycotina</taxon>
        <taxon>Agaricomycetes</taxon>
        <taxon>Sistotremastrales</taxon>
        <taxon>Sistotremastraceae</taxon>
        <taxon>Sistotremastrum</taxon>
    </lineage>
</organism>
<dbReference type="Gene3D" id="3.10.20.550">
    <property type="entry name" value="ASAP complex, SAP18 subunit"/>
    <property type="match status" value="1"/>
</dbReference>
<name>A0A166CJ45_9AGAM</name>
<sequence length="409" mass="44866">MEVDAVPPPENDSLSTVDRSKTVPFLIRAFVKIGGFHSLNLFEDGTPPITDEHQLYTWKDATLRELITTLRSVAPSTIEFRHPLARYAFRVLYADATNRGAFTSKELGIVYSRDILGDPGSFIAAVDAVEKNIAENITPDASGLIEPTPEELEKLKAERTLDELRFVPGDYMLISVILPKNATAGLAAGPLSIKGSAGLNGSTDRAPSGKWNAPLSAGPDGRRGDSGWGGPQGSGALGAGPGAGRGATGHWRARPGVSGPGLGRGGPPGGDRDRDRDGFREGFRDRERERGPRERDADRDRERPFNGRGGGGGRGGGDFGRGGRGRDRREMSPAPRYGDRYRNERERPRERERFRDARRSLSRSKSRSRSRTRSRTRSMSRSRSISKSMSRSRSRSRTRSPPPPPRRRR</sequence>
<feature type="compositionally biased region" description="Gly residues" evidence="2">
    <location>
        <begin position="307"/>
        <end position="322"/>
    </location>
</feature>
<evidence type="ECO:0000256" key="1">
    <source>
        <dbReference type="ARBA" id="ARBA00009143"/>
    </source>
</evidence>
<feature type="compositionally biased region" description="Gly residues" evidence="2">
    <location>
        <begin position="258"/>
        <end position="269"/>
    </location>
</feature>
<dbReference type="GO" id="GO:0005634">
    <property type="term" value="C:nucleus"/>
    <property type="evidence" value="ECO:0007669"/>
    <property type="project" value="TreeGrafter"/>
</dbReference>
<feature type="compositionally biased region" description="Basic and acidic residues" evidence="2">
    <location>
        <begin position="324"/>
        <end position="359"/>
    </location>
</feature>